<evidence type="ECO:0000256" key="3">
    <source>
        <dbReference type="ARBA" id="ARBA00004671"/>
    </source>
</evidence>
<dbReference type="UniPathway" id="UPA00139">
    <property type="reaction ID" value="UER00340"/>
</dbReference>
<evidence type="ECO:0000313" key="11">
    <source>
        <dbReference type="Proteomes" id="UP000192578"/>
    </source>
</evidence>
<evidence type="ECO:0000259" key="8">
    <source>
        <dbReference type="PROSITE" id="PS50404"/>
    </source>
</evidence>
<reference evidence="11" key="1">
    <citation type="submission" date="2017-01" db="EMBL/GenBank/DDBJ databases">
        <title>Comparative genomics of anhydrobiosis in the tardigrade Hypsibius dujardini.</title>
        <authorList>
            <person name="Yoshida Y."/>
            <person name="Koutsovoulos G."/>
            <person name="Laetsch D."/>
            <person name="Stevens L."/>
            <person name="Kumar S."/>
            <person name="Horikawa D."/>
            <person name="Ishino K."/>
            <person name="Komine S."/>
            <person name="Tomita M."/>
            <person name="Blaxter M."/>
            <person name="Arakawa K."/>
        </authorList>
    </citation>
    <scope>NUCLEOTIDE SEQUENCE [LARGE SCALE GENOMIC DNA]</scope>
    <source>
        <strain evidence="11">Z151</strain>
    </source>
</reference>
<dbReference type="GO" id="GO:0006572">
    <property type="term" value="P:L-tyrosine catabolic process"/>
    <property type="evidence" value="ECO:0007669"/>
    <property type="project" value="UniProtKB-KW"/>
</dbReference>
<comment type="cofactor">
    <cofactor evidence="2">
        <name>glutathione</name>
        <dbReference type="ChEBI" id="CHEBI:57925"/>
    </cofactor>
</comment>
<comment type="catalytic activity">
    <reaction evidence="1">
        <text>4-maleylacetoacetate = 4-fumarylacetoacetate</text>
        <dbReference type="Rhea" id="RHEA:14817"/>
        <dbReference type="ChEBI" id="CHEBI:17105"/>
        <dbReference type="ChEBI" id="CHEBI:18034"/>
        <dbReference type="EC" id="5.2.1.2"/>
    </reaction>
</comment>
<dbReference type="SUPFAM" id="SSF52833">
    <property type="entry name" value="Thioredoxin-like"/>
    <property type="match status" value="1"/>
</dbReference>
<dbReference type="InterPro" id="IPR040079">
    <property type="entry name" value="Glutathione_S-Trfase"/>
</dbReference>
<protein>
    <recommendedName>
        <fullName evidence="5">maleylacetoacetate isomerase</fullName>
        <ecNumber evidence="5">5.2.1.2</ecNumber>
    </recommendedName>
</protein>
<evidence type="ECO:0000256" key="1">
    <source>
        <dbReference type="ARBA" id="ARBA00001622"/>
    </source>
</evidence>
<dbReference type="InterPro" id="IPR004046">
    <property type="entry name" value="GST_C"/>
</dbReference>
<feature type="domain" description="GST N-terminal" evidence="8">
    <location>
        <begin position="5"/>
        <end position="86"/>
    </location>
</feature>
<gene>
    <name evidence="10" type="ORF">BV898_03277</name>
</gene>
<dbReference type="PANTHER" id="PTHR42673:SF4">
    <property type="entry name" value="MALEYLACETOACETATE ISOMERASE"/>
    <property type="match status" value="1"/>
</dbReference>
<keyword evidence="10" id="KW-0413">Isomerase</keyword>
<dbReference type="Gene3D" id="3.40.30.10">
    <property type="entry name" value="Glutaredoxin"/>
    <property type="match status" value="1"/>
</dbReference>
<dbReference type="FunFam" id="1.20.1050.10:FF:000010">
    <property type="entry name" value="Maleylacetoacetate isomerase isoform 1"/>
    <property type="match status" value="1"/>
</dbReference>
<dbReference type="PROSITE" id="PS51354">
    <property type="entry name" value="GLUTAREDOXIN_2"/>
    <property type="match status" value="1"/>
</dbReference>
<organism evidence="10 11">
    <name type="scientific">Hypsibius exemplaris</name>
    <name type="common">Freshwater tardigrade</name>
    <dbReference type="NCBI Taxonomy" id="2072580"/>
    <lineage>
        <taxon>Eukaryota</taxon>
        <taxon>Metazoa</taxon>
        <taxon>Ecdysozoa</taxon>
        <taxon>Tardigrada</taxon>
        <taxon>Eutardigrada</taxon>
        <taxon>Parachela</taxon>
        <taxon>Hypsibioidea</taxon>
        <taxon>Hypsibiidae</taxon>
        <taxon>Hypsibius</taxon>
    </lineage>
</organism>
<comment type="pathway">
    <text evidence="3">Amino-acid degradation; L-phenylalanine degradation; acetoacetate and fumarate from L-phenylalanine: step 5/6.</text>
</comment>
<dbReference type="SFLD" id="SFLDG00358">
    <property type="entry name" value="Main_(cytGST)"/>
    <property type="match status" value="1"/>
</dbReference>
<dbReference type="GO" id="GO:0004364">
    <property type="term" value="F:glutathione transferase activity"/>
    <property type="evidence" value="ECO:0007669"/>
    <property type="project" value="TreeGrafter"/>
</dbReference>
<dbReference type="OrthoDB" id="202840at2759"/>
<evidence type="ECO:0000256" key="5">
    <source>
        <dbReference type="ARBA" id="ARBA00013199"/>
    </source>
</evidence>
<dbReference type="InterPro" id="IPR036249">
    <property type="entry name" value="Thioredoxin-like_sf"/>
</dbReference>
<dbReference type="Pfam" id="PF13417">
    <property type="entry name" value="GST_N_3"/>
    <property type="match status" value="1"/>
</dbReference>
<dbReference type="PROSITE" id="PS50405">
    <property type="entry name" value="GST_CTER"/>
    <property type="match status" value="1"/>
</dbReference>
<dbReference type="AlphaFoldDB" id="A0A1W0X642"/>
<dbReference type="SFLD" id="SFLDS00019">
    <property type="entry name" value="Glutathione_Transferase_(cytos"/>
    <property type="match status" value="1"/>
</dbReference>
<dbReference type="Proteomes" id="UP000192578">
    <property type="component" value="Unassembled WGS sequence"/>
</dbReference>
<dbReference type="NCBIfam" id="TIGR01262">
    <property type="entry name" value="maiA"/>
    <property type="match status" value="1"/>
</dbReference>
<dbReference type="InterPro" id="IPR005955">
    <property type="entry name" value="GST_Zeta"/>
</dbReference>
<feature type="domain" description="GST C-terminal" evidence="9">
    <location>
        <begin position="91"/>
        <end position="213"/>
    </location>
</feature>
<dbReference type="InterPro" id="IPR004045">
    <property type="entry name" value="Glutathione_S-Trfase_N"/>
</dbReference>
<evidence type="ECO:0000256" key="7">
    <source>
        <dbReference type="ARBA" id="ARBA00023232"/>
    </source>
</evidence>
<sequence length="220" mass="25304">MATSDSIVLYDFFASNCAWRVRNVLHWKGIPYETRSVNLLAGEQHKPAFLKINPYGAVPVLYIDNRFITQSVAICEYLDETRPEKRVFPEDPYEKAQVRRIVEIINSYLVPLQNPTTAKKHSNDPEEQLAWSMDFFTKGFTVVEKLLAETSGRYSVGDDVTFADMALVPQVWRAKRLKPDFSRFPNIMRVYKELLQLEAFGKAHAANHKDCPEDIRGDVC</sequence>
<evidence type="ECO:0000256" key="2">
    <source>
        <dbReference type="ARBA" id="ARBA00001955"/>
    </source>
</evidence>
<name>A0A1W0X642_HYPEX</name>
<dbReference type="GO" id="GO:0006559">
    <property type="term" value="P:L-phenylalanine catabolic process"/>
    <property type="evidence" value="ECO:0007669"/>
    <property type="project" value="UniProtKB-UniPathway"/>
</dbReference>
<dbReference type="SUPFAM" id="SSF47616">
    <property type="entry name" value="GST C-terminal domain-like"/>
    <property type="match status" value="1"/>
</dbReference>
<evidence type="ECO:0000256" key="4">
    <source>
        <dbReference type="ARBA" id="ARBA00010007"/>
    </source>
</evidence>
<dbReference type="EMBL" id="MTYJ01000015">
    <property type="protein sequence ID" value="OQV22844.1"/>
    <property type="molecule type" value="Genomic_DNA"/>
</dbReference>
<dbReference type="PROSITE" id="PS50404">
    <property type="entry name" value="GST_NTER"/>
    <property type="match status" value="1"/>
</dbReference>
<evidence type="ECO:0000259" key="9">
    <source>
        <dbReference type="PROSITE" id="PS50405"/>
    </source>
</evidence>
<evidence type="ECO:0000313" key="10">
    <source>
        <dbReference type="EMBL" id="OQV22844.1"/>
    </source>
</evidence>
<evidence type="ECO:0000256" key="6">
    <source>
        <dbReference type="ARBA" id="ARBA00022878"/>
    </source>
</evidence>
<keyword evidence="7" id="KW-0585">Phenylalanine catabolism</keyword>
<dbReference type="InterPro" id="IPR036282">
    <property type="entry name" value="Glutathione-S-Trfase_C_sf"/>
</dbReference>
<dbReference type="EC" id="5.2.1.2" evidence="5"/>
<dbReference type="InterPro" id="IPR034333">
    <property type="entry name" value="GST_Zeta_N"/>
</dbReference>
<dbReference type="InterPro" id="IPR010987">
    <property type="entry name" value="Glutathione-S-Trfase_C-like"/>
</dbReference>
<dbReference type="GO" id="GO:0005737">
    <property type="term" value="C:cytoplasm"/>
    <property type="evidence" value="ECO:0007669"/>
    <property type="project" value="InterPro"/>
</dbReference>
<dbReference type="CDD" id="cd03042">
    <property type="entry name" value="GST_N_Zeta"/>
    <property type="match status" value="1"/>
</dbReference>
<dbReference type="Gene3D" id="1.20.1050.10">
    <property type="match status" value="1"/>
</dbReference>
<dbReference type="PANTHER" id="PTHR42673">
    <property type="entry name" value="MALEYLACETOACETATE ISOMERASE"/>
    <property type="match status" value="1"/>
</dbReference>
<dbReference type="GO" id="GO:0006749">
    <property type="term" value="P:glutathione metabolic process"/>
    <property type="evidence" value="ECO:0007669"/>
    <property type="project" value="TreeGrafter"/>
</dbReference>
<keyword evidence="11" id="KW-1185">Reference proteome</keyword>
<dbReference type="Pfam" id="PF00043">
    <property type="entry name" value="GST_C"/>
    <property type="match status" value="1"/>
</dbReference>
<comment type="caution">
    <text evidence="10">The sequence shown here is derived from an EMBL/GenBank/DDBJ whole genome shotgun (WGS) entry which is preliminary data.</text>
</comment>
<keyword evidence="6" id="KW-0828">Tyrosine catabolism</keyword>
<comment type="similarity">
    <text evidence="4">Belongs to the GST superfamily. Zeta family.</text>
</comment>
<proteinExistence type="inferred from homology"/>
<accession>A0A1W0X642</accession>
<dbReference type="GO" id="GO:0016034">
    <property type="term" value="F:maleylacetoacetate isomerase activity"/>
    <property type="evidence" value="ECO:0007669"/>
    <property type="project" value="UniProtKB-EC"/>
</dbReference>